<dbReference type="InterPro" id="IPR036047">
    <property type="entry name" value="F-box-like_dom_sf"/>
</dbReference>
<dbReference type="InterPro" id="IPR001810">
    <property type="entry name" value="F-box_dom"/>
</dbReference>
<evidence type="ECO:0000313" key="3">
    <source>
        <dbReference type="Proteomes" id="UP000011777"/>
    </source>
</evidence>
<feature type="domain" description="F-box" evidence="1">
    <location>
        <begin position="55"/>
        <end position="100"/>
    </location>
</feature>
<dbReference type="OrthoDB" id="4024240at2759"/>
<dbReference type="HOGENOM" id="CLU_027971_0_0_1"/>
<name>M3JT73_CANMX</name>
<comment type="caution">
    <text evidence="2">The sequence shown here is derived from an EMBL/GenBank/DDBJ whole genome shotgun (WGS) entry which is preliminary data.</text>
</comment>
<evidence type="ECO:0000259" key="1">
    <source>
        <dbReference type="PROSITE" id="PS50181"/>
    </source>
</evidence>
<proteinExistence type="predicted"/>
<dbReference type="CDD" id="cd09917">
    <property type="entry name" value="F-box_SF"/>
    <property type="match status" value="1"/>
</dbReference>
<sequence>MNDKDDNRISAIMNSHTISLNTPINYSKAPKQYYHHSTKMPSLTPTPEPISTSSFIQLDNLPTEILVLIIDNLSQFELVNLSQVNKKISRLCHEKLFRNIIVDANFNIFDSNEFRTHSVTYINSSYNFKKFVKLATTSEKKHAEIERFMCLNMPENVDLYSHEIHHDLKVMFSNFHKLKELVWIIDDGLDLEILDVLPNKDILETLILNIKSNVISNEFFEDLVFKNLKNLQIFPFYTSNYLSNIIDKIVVNCADLNMLGLTKFPSIIQAIPHRQQLTYEVEFLWIPKVFRKINKSTNLANLTVLSLNDVMVTYMDAKMLTKSVTLSNLTTLHLRGVTELTDTTVSDSFLLILAPQLTSLSHLSLDIEETKTEYLPDFLLELPSLLTSLDVKIRKREETPFDTYSHSITRHNGLIKLSVELSDQEDHSLNHIPSEFYKSLAKLTKLQSLRINSSSLSDTSSGLLYLLSQLPQLTFLDVFGKQAGGMPILGLDMIHPTIFDDWFKVQHVVFIFLENNHTLKYVRINSCLFVCDYSKMIVNPNDGLNMWFDRNVKIITF</sequence>
<accession>M3JT73</accession>
<evidence type="ECO:0000313" key="2">
    <source>
        <dbReference type="EMBL" id="EMG46060.1"/>
    </source>
</evidence>
<gene>
    <name evidence="2" type="ORF">G210_3708</name>
</gene>
<dbReference type="Gene3D" id="3.80.10.10">
    <property type="entry name" value="Ribonuclease Inhibitor"/>
    <property type="match status" value="1"/>
</dbReference>
<dbReference type="OMA" id="IMARYFN"/>
<dbReference type="AlphaFoldDB" id="M3JT73"/>
<dbReference type="Pfam" id="PF12937">
    <property type="entry name" value="F-box-like"/>
    <property type="match status" value="1"/>
</dbReference>
<organism evidence="2 3">
    <name type="scientific">Candida maltosa (strain Xu316)</name>
    <name type="common">Yeast</name>
    <dbReference type="NCBI Taxonomy" id="1245528"/>
    <lineage>
        <taxon>Eukaryota</taxon>
        <taxon>Fungi</taxon>
        <taxon>Dikarya</taxon>
        <taxon>Ascomycota</taxon>
        <taxon>Saccharomycotina</taxon>
        <taxon>Pichiomycetes</taxon>
        <taxon>Debaryomycetaceae</taxon>
        <taxon>Candida/Lodderomyces clade</taxon>
        <taxon>Candida</taxon>
    </lineage>
</organism>
<dbReference type="SUPFAM" id="SSF81383">
    <property type="entry name" value="F-box domain"/>
    <property type="match status" value="1"/>
</dbReference>
<protein>
    <recommendedName>
        <fullName evidence="1">F-box domain-containing protein</fullName>
    </recommendedName>
</protein>
<dbReference type="EMBL" id="AOGT01002175">
    <property type="protein sequence ID" value="EMG46060.1"/>
    <property type="molecule type" value="Genomic_DNA"/>
</dbReference>
<dbReference type="eggNOG" id="ENOG502R8TB">
    <property type="taxonomic scope" value="Eukaryota"/>
</dbReference>
<dbReference type="SUPFAM" id="SSF52047">
    <property type="entry name" value="RNI-like"/>
    <property type="match status" value="1"/>
</dbReference>
<keyword evidence="3" id="KW-1185">Reference proteome</keyword>
<dbReference type="PROSITE" id="PS50181">
    <property type="entry name" value="FBOX"/>
    <property type="match status" value="1"/>
</dbReference>
<dbReference type="SMART" id="SM00256">
    <property type="entry name" value="FBOX"/>
    <property type="match status" value="1"/>
</dbReference>
<reference evidence="2 3" key="1">
    <citation type="submission" date="2013-02" db="EMBL/GenBank/DDBJ databases">
        <title>Genome sequence of Candida maltosa Xu316, a potential industrial strain for xylitol and ethanol production.</title>
        <authorList>
            <person name="Yu J."/>
            <person name="Wang Q."/>
            <person name="Geng X."/>
            <person name="Bao W."/>
            <person name="He P."/>
            <person name="Cai J."/>
        </authorList>
    </citation>
    <scope>NUCLEOTIDE SEQUENCE [LARGE SCALE GENOMIC DNA]</scope>
    <source>
        <strain evidence="3">Xu316</strain>
    </source>
</reference>
<dbReference type="Proteomes" id="UP000011777">
    <property type="component" value="Unassembled WGS sequence"/>
</dbReference>
<dbReference type="InterPro" id="IPR032675">
    <property type="entry name" value="LRR_dom_sf"/>
</dbReference>